<keyword evidence="2" id="KW-1185">Reference proteome</keyword>
<sequence>MDGVGKAHYFHASLHRFDKIACATIFEDLHNELKDARVHCEYDDSLDIFYVNSPSDLGLQADEAFCTILQRHIKQATDNDRNSAHDQLGSSINQFPESLCTPLAAVGDLDALSQASDSQDSPHKFVTKHVIVTNAKAVQFFRRSSLDTSFVQRVLMPDAVLEFAAEAHSCFAVLFNQKEQRYVFNGKKADSAKESTAGLRGIFARCDFPLLVLSTKGEVHADGETVERTGPSGPGAISNWLDNVNIFHIVEPSVNEGAFTSVVSHESERTTFEALLDPHPDINSNNPSPNVNLKSSVTSPDPIPLSLTFESLLQDDGAVSNKPHTGPTAGALTVCAKQGRRQDGMSELDLHRTESGFSRASEMDTENLLPSYGKQFATVDRIGLTADPASTARWELVNVRSLGRKIATTCSSTLRIQPQQRAIGKTDGTPGRGDSALEHSRSSKATMKVQTSLNFNDLMSFDAAEEPATTVQQFPDNFAATRTTMNQRAKNKGRGAKGDRGKCKTGTEKTVVRLPLPDPLPARKKFADPANKASETNKAQNASPEGQQRGRDVTFISMSEARSLQSGFRDFVDTLQQCVQRKSGMLPVNDADDEDDANDDLAHTGTRVKATIEVGTLAMLPLDNTNHLSQAGTPNRIQSALNSEKKSYETYLFPRITTLIGDAEILVDALPPYFKMAEKEVSYDMGIQTATEYNTIRYRPPGAMESPSYDLQQQILRQGVQYMHCADHVWDAQVKVTSTKAKDRLEPELDHAVTEFLKSMRTDGSPPSFIGAFDLGVFEPQEILAKRIVTYTGGGISFVVTEVQDLSLTERDNQSLNFRARVLSREDMLKEQRIWYEARFETNELARLSAMQGLAINFLSLIDNVGSENRGPSSFQAFRRPDQDVMRNKDRVVMEGHVYW</sequence>
<dbReference type="GeneID" id="54361737"/>
<reference evidence="3" key="3">
    <citation type="submission" date="2025-08" db="UniProtKB">
        <authorList>
            <consortium name="RefSeq"/>
        </authorList>
    </citation>
    <scope>IDENTIFICATION</scope>
    <source>
        <strain evidence="3">CBS 342.82</strain>
    </source>
</reference>
<feature type="region of interest" description="Disordered" evidence="1">
    <location>
        <begin position="486"/>
        <end position="551"/>
    </location>
</feature>
<dbReference type="RefSeq" id="XP_033463153.1">
    <property type="nucleotide sequence ID" value="XM_033603937.1"/>
</dbReference>
<dbReference type="OrthoDB" id="10265971at2759"/>
<dbReference type="AlphaFoldDB" id="A0A6J3MGT9"/>
<evidence type="ECO:0000313" key="3">
    <source>
        <dbReference type="RefSeq" id="XP_033463153.1"/>
    </source>
</evidence>
<dbReference type="Proteomes" id="UP000504637">
    <property type="component" value="Unplaced"/>
</dbReference>
<feature type="compositionally biased region" description="Polar residues" evidence="1">
    <location>
        <begin position="533"/>
        <end position="546"/>
    </location>
</feature>
<feature type="region of interest" description="Disordered" evidence="1">
    <location>
        <begin position="421"/>
        <end position="445"/>
    </location>
</feature>
<evidence type="ECO:0000256" key="1">
    <source>
        <dbReference type="SAM" id="MobiDB-lite"/>
    </source>
</evidence>
<reference evidence="3" key="1">
    <citation type="submission" date="2020-01" db="EMBL/GenBank/DDBJ databases">
        <authorList>
            <consortium name="DOE Joint Genome Institute"/>
            <person name="Haridas S."/>
            <person name="Albert R."/>
            <person name="Binder M."/>
            <person name="Bloem J."/>
            <person name="Labutti K."/>
            <person name="Salamov A."/>
            <person name="Andreopoulos B."/>
            <person name="Baker S.E."/>
            <person name="Barry K."/>
            <person name="Bills G."/>
            <person name="Bluhm B.H."/>
            <person name="Cannon C."/>
            <person name="Castanera R."/>
            <person name="Culley D.E."/>
            <person name="Daum C."/>
            <person name="Ezra D."/>
            <person name="Gonzalez J.B."/>
            <person name="Henrissat B."/>
            <person name="Kuo A."/>
            <person name="Liang C."/>
            <person name="Lipzen A."/>
            <person name="Lutzoni F."/>
            <person name="Magnuson J."/>
            <person name="Mondo S."/>
            <person name="Nolan M."/>
            <person name="Ohm R."/>
            <person name="Pangilinan J."/>
            <person name="Park H.-J."/>
            <person name="Ramirez L."/>
            <person name="Alfaro M."/>
            <person name="Sun H."/>
            <person name="Tritt A."/>
            <person name="Yoshinaga Y."/>
            <person name="Zwiers L.-H."/>
            <person name="Turgeon B.G."/>
            <person name="Goodwin S.B."/>
            <person name="Spatafora J.W."/>
            <person name="Crous P.W."/>
            <person name="Grigoriev I.V."/>
        </authorList>
    </citation>
    <scope>NUCLEOTIDE SEQUENCE</scope>
    <source>
        <strain evidence="3">CBS 342.82</strain>
    </source>
</reference>
<organism evidence="3">
    <name type="scientific">Dissoconium aciculare CBS 342.82</name>
    <dbReference type="NCBI Taxonomy" id="1314786"/>
    <lineage>
        <taxon>Eukaryota</taxon>
        <taxon>Fungi</taxon>
        <taxon>Dikarya</taxon>
        <taxon>Ascomycota</taxon>
        <taxon>Pezizomycotina</taxon>
        <taxon>Dothideomycetes</taxon>
        <taxon>Dothideomycetidae</taxon>
        <taxon>Mycosphaerellales</taxon>
        <taxon>Dissoconiaceae</taxon>
        <taxon>Dissoconium</taxon>
    </lineage>
</organism>
<feature type="compositionally biased region" description="Basic and acidic residues" evidence="1">
    <location>
        <begin position="496"/>
        <end position="511"/>
    </location>
</feature>
<reference evidence="3" key="2">
    <citation type="submission" date="2020-04" db="EMBL/GenBank/DDBJ databases">
        <authorList>
            <consortium name="NCBI Genome Project"/>
        </authorList>
    </citation>
    <scope>NUCLEOTIDE SEQUENCE</scope>
    <source>
        <strain evidence="3">CBS 342.82</strain>
    </source>
</reference>
<evidence type="ECO:0000313" key="2">
    <source>
        <dbReference type="Proteomes" id="UP000504637"/>
    </source>
</evidence>
<name>A0A6J3MGT9_9PEZI</name>
<accession>A0A6J3MGT9</accession>
<proteinExistence type="predicted"/>
<gene>
    <name evidence="3" type="ORF">K489DRAFT_376520</name>
</gene>
<protein>
    <submittedName>
        <fullName evidence="3">Uncharacterized protein</fullName>
    </submittedName>
</protein>